<protein>
    <recommendedName>
        <fullName evidence="1">DSBA-like thioredoxin domain-containing protein</fullName>
    </recommendedName>
</protein>
<dbReference type="InterPro" id="IPR051924">
    <property type="entry name" value="GST_Kappa/NadH"/>
</dbReference>
<keyword evidence="3" id="KW-1185">Reference proteome</keyword>
<dbReference type="EMBL" id="CAVNYO010000440">
    <property type="protein sequence ID" value="CAK5280816.1"/>
    <property type="molecule type" value="Genomic_DNA"/>
</dbReference>
<proteinExistence type="predicted"/>
<dbReference type="AlphaFoldDB" id="A0AAD2HT11"/>
<dbReference type="GO" id="GO:0006749">
    <property type="term" value="P:glutathione metabolic process"/>
    <property type="evidence" value="ECO:0007669"/>
    <property type="project" value="TreeGrafter"/>
</dbReference>
<feature type="domain" description="DSBA-like thioredoxin" evidence="1">
    <location>
        <begin position="70"/>
        <end position="214"/>
    </location>
</feature>
<dbReference type="InterPro" id="IPR001853">
    <property type="entry name" value="DSBA-like_thioredoxin_dom"/>
</dbReference>
<dbReference type="Gene3D" id="3.40.30.10">
    <property type="entry name" value="Glutaredoxin"/>
    <property type="match status" value="1"/>
</dbReference>
<accession>A0AAD2HT11</accession>
<dbReference type="GO" id="GO:0005739">
    <property type="term" value="C:mitochondrion"/>
    <property type="evidence" value="ECO:0007669"/>
    <property type="project" value="TreeGrafter"/>
</dbReference>
<dbReference type="SUPFAM" id="SSF52833">
    <property type="entry name" value="Thioredoxin-like"/>
    <property type="match status" value="1"/>
</dbReference>
<sequence>MQDPATACFTRCLGRVRVPVGISSREHKTHQLISFHPVLLGGVHRASGAWAAAACGGVSASVVILARYLGGNEPPRTLPAKVAYMELDIARTARYQGVSGVAQPAFFPASTVMAQRILCYVKATLPQPAFEQTLLSFFRSLWVLPHADISKPDVVRGVLDKLHLYSEAQIDAILAAPAQKERKDCLTNNTRRVVELGAFGAPWISIRTEKCSGSYMVRTGSGRFKKNSLASDLEPDLKSV</sequence>
<dbReference type="GO" id="GO:0005777">
    <property type="term" value="C:peroxisome"/>
    <property type="evidence" value="ECO:0007669"/>
    <property type="project" value="TreeGrafter"/>
</dbReference>
<organism evidence="2 3">
    <name type="scientific">Mycena citricolor</name>
    <dbReference type="NCBI Taxonomy" id="2018698"/>
    <lineage>
        <taxon>Eukaryota</taxon>
        <taxon>Fungi</taxon>
        <taxon>Dikarya</taxon>
        <taxon>Basidiomycota</taxon>
        <taxon>Agaricomycotina</taxon>
        <taxon>Agaricomycetes</taxon>
        <taxon>Agaricomycetidae</taxon>
        <taxon>Agaricales</taxon>
        <taxon>Marasmiineae</taxon>
        <taxon>Mycenaceae</taxon>
        <taxon>Mycena</taxon>
    </lineage>
</organism>
<dbReference type="GO" id="GO:0004602">
    <property type="term" value="F:glutathione peroxidase activity"/>
    <property type="evidence" value="ECO:0007669"/>
    <property type="project" value="TreeGrafter"/>
</dbReference>
<evidence type="ECO:0000313" key="2">
    <source>
        <dbReference type="EMBL" id="CAK5280816.1"/>
    </source>
</evidence>
<evidence type="ECO:0000259" key="1">
    <source>
        <dbReference type="Pfam" id="PF01323"/>
    </source>
</evidence>
<gene>
    <name evidence="2" type="ORF">MYCIT1_LOCUS31472</name>
</gene>
<comment type="caution">
    <text evidence="2">The sequence shown here is derived from an EMBL/GenBank/DDBJ whole genome shotgun (WGS) entry which is preliminary data.</text>
</comment>
<dbReference type="PANTHER" id="PTHR42943">
    <property type="entry name" value="GLUTATHIONE S-TRANSFERASE KAPPA"/>
    <property type="match status" value="1"/>
</dbReference>
<dbReference type="Proteomes" id="UP001295794">
    <property type="component" value="Unassembled WGS sequence"/>
</dbReference>
<dbReference type="PANTHER" id="PTHR42943:SF13">
    <property type="entry name" value="GLUTATHIONE S-TRANSFERASE KAPPA-RELATED"/>
    <property type="match status" value="1"/>
</dbReference>
<dbReference type="InterPro" id="IPR036249">
    <property type="entry name" value="Thioredoxin-like_sf"/>
</dbReference>
<dbReference type="Pfam" id="PF01323">
    <property type="entry name" value="DSBA"/>
    <property type="match status" value="1"/>
</dbReference>
<evidence type="ECO:0000313" key="3">
    <source>
        <dbReference type="Proteomes" id="UP001295794"/>
    </source>
</evidence>
<name>A0AAD2HT11_9AGAR</name>
<dbReference type="GO" id="GO:0004364">
    <property type="term" value="F:glutathione transferase activity"/>
    <property type="evidence" value="ECO:0007669"/>
    <property type="project" value="TreeGrafter"/>
</dbReference>
<reference evidence="2" key="1">
    <citation type="submission" date="2023-11" db="EMBL/GenBank/DDBJ databases">
        <authorList>
            <person name="De Vega J J."/>
            <person name="De Vega J J."/>
        </authorList>
    </citation>
    <scope>NUCLEOTIDE SEQUENCE</scope>
</reference>